<organism evidence="1 2">
    <name type="scientific">Coptis chinensis</name>
    <dbReference type="NCBI Taxonomy" id="261450"/>
    <lineage>
        <taxon>Eukaryota</taxon>
        <taxon>Viridiplantae</taxon>
        <taxon>Streptophyta</taxon>
        <taxon>Embryophyta</taxon>
        <taxon>Tracheophyta</taxon>
        <taxon>Spermatophyta</taxon>
        <taxon>Magnoliopsida</taxon>
        <taxon>Ranunculales</taxon>
        <taxon>Ranunculaceae</taxon>
        <taxon>Coptidoideae</taxon>
        <taxon>Coptis</taxon>
    </lineage>
</organism>
<feature type="non-terminal residue" evidence="1">
    <location>
        <position position="1"/>
    </location>
</feature>
<name>A0A835IGZ1_9MAGN</name>
<keyword evidence="2" id="KW-1185">Reference proteome</keyword>
<dbReference type="Proteomes" id="UP000631114">
    <property type="component" value="Unassembled WGS sequence"/>
</dbReference>
<dbReference type="AlphaFoldDB" id="A0A835IGZ1"/>
<reference evidence="1 2" key="1">
    <citation type="submission" date="2020-10" db="EMBL/GenBank/DDBJ databases">
        <title>The Coptis chinensis genome and diversification of protoberbering-type alkaloids.</title>
        <authorList>
            <person name="Wang B."/>
            <person name="Shu S."/>
            <person name="Song C."/>
            <person name="Liu Y."/>
        </authorList>
    </citation>
    <scope>NUCLEOTIDE SEQUENCE [LARGE SCALE GENOMIC DNA]</scope>
    <source>
        <strain evidence="1">HL-2020</strain>
        <tissue evidence="1">Leaf</tissue>
    </source>
</reference>
<sequence length="357" mass="41421">MEDKLNATDHTTTLWENLLEAEMELLQHHDLILRQQHLHWGQKVGYDWDHKGDLDTIFFHATVSRRRHRSNIKHIHDGNGNILTSWEDIGEHLQGYFSDLLASKEPNDPSNFLEAIPLNMISNDDNLSLLKPVTHDEIFLTLKTVGSLKSLGLDGFNALFYNHFWDIVGPKVSTLCLVFAFLFISLKILTDLEIQNISLLGKKAWELLSPTSMWAKCMKEKYFPKTDFMRVKCPRSASKIWKDIVKLKPFLDMGIRWHVGDGLAIWAWIDSWVPDTPSPLHLRVQPSNCILNRVNDFIDPATRTWKVANVMSFWPSEYVARILSIPLSVDPHPDYRLWAHDKYGHYSVRSTYLKVHQ</sequence>
<protein>
    <recommendedName>
        <fullName evidence="3">Reverse transcriptase zinc-binding domain-containing protein</fullName>
    </recommendedName>
</protein>
<comment type="caution">
    <text evidence="1">The sequence shown here is derived from an EMBL/GenBank/DDBJ whole genome shotgun (WGS) entry which is preliminary data.</text>
</comment>
<evidence type="ECO:0000313" key="2">
    <source>
        <dbReference type="Proteomes" id="UP000631114"/>
    </source>
</evidence>
<gene>
    <name evidence="1" type="ORF">IFM89_037689</name>
</gene>
<proteinExistence type="predicted"/>
<accession>A0A835IGZ1</accession>
<dbReference type="EMBL" id="JADFTS010000003">
    <property type="protein sequence ID" value="KAF9617626.1"/>
    <property type="molecule type" value="Genomic_DNA"/>
</dbReference>
<evidence type="ECO:0008006" key="3">
    <source>
        <dbReference type="Google" id="ProtNLM"/>
    </source>
</evidence>
<evidence type="ECO:0000313" key="1">
    <source>
        <dbReference type="EMBL" id="KAF9617626.1"/>
    </source>
</evidence>
<dbReference type="OrthoDB" id="1938246at2759"/>